<keyword evidence="5" id="KW-0564">Palmitate</keyword>
<evidence type="ECO:0000256" key="4">
    <source>
        <dbReference type="ARBA" id="ARBA00023237"/>
    </source>
</evidence>
<comment type="similarity">
    <text evidence="2 5">Belongs to the outer membrane factor (OMF) (TC 1.B.17) family.</text>
</comment>
<dbReference type="PANTHER" id="PTHR30203:SF32">
    <property type="entry name" value="CATION EFFLUX SYSTEM PROTEIN CUSC"/>
    <property type="match status" value="1"/>
</dbReference>
<reference evidence="7 8" key="1">
    <citation type="submission" date="2023-10" db="EMBL/GenBank/DDBJ databases">
        <title>Characteristics and mechanism of a salt-tolerant marine origin heterotrophic nitrifying- aerobic denitrifying bacteria Marinobacter xestospongiae HN1.</title>
        <authorList>
            <person name="Qi R."/>
        </authorList>
    </citation>
    <scope>NUCLEOTIDE SEQUENCE [LARGE SCALE GENOMIC DNA]</scope>
    <source>
        <strain evidence="7 8">HN1</strain>
    </source>
</reference>
<dbReference type="InterPro" id="IPR003423">
    <property type="entry name" value="OMP_efflux"/>
</dbReference>
<dbReference type="PROSITE" id="PS51257">
    <property type="entry name" value="PROKAR_LIPOPROTEIN"/>
    <property type="match status" value="1"/>
</dbReference>
<comment type="caution">
    <text evidence="7">The sequence shown here is derived from an EMBL/GenBank/DDBJ whole genome shotgun (WGS) entry which is preliminary data.</text>
</comment>
<keyword evidence="5" id="KW-0472">Membrane</keyword>
<feature type="compositionally biased region" description="Low complexity" evidence="6">
    <location>
        <begin position="512"/>
        <end position="525"/>
    </location>
</feature>
<dbReference type="Pfam" id="PF02321">
    <property type="entry name" value="OEP"/>
    <property type="match status" value="2"/>
</dbReference>
<keyword evidence="3 5" id="KW-1134">Transmembrane beta strand</keyword>
<dbReference type="NCBIfam" id="TIGR01845">
    <property type="entry name" value="outer_NodT"/>
    <property type="match status" value="1"/>
</dbReference>
<dbReference type="SUPFAM" id="SSF56954">
    <property type="entry name" value="Outer membrane efflux proteins (OEP)"/>
    <property type="match status" value="1"/>
</dbReference>
<dbReference type="Proteomes" id="UP001269819">
    <property type="component" value="Unassembled WGS sequence"/>
</dbReference>
<dbReference type="Gene3D" id="1.20.1600.10">
    <property type="entry name" value="Outer membrane efflux proteins (OEP)"/>
    <property type="match status" value="1"/>
</dbReference>
<keyword evidence="8" id="KW-1185">Reference proteome</keyword>
<name>A0ABU3VUJ1_9GAMM</name>
<comment type="subcellular location">
    <subcellularLocation>
        <location evidence="1 5">Cell outer membrane</location>
        <topology evidence="1 5">Lipid-anchor</topology>
    </subcellularLocation>
</comment>
<dbReference type="Gene3D" id="2.20.200.10">
    <property type="entry name" value="Outer membrane efflux proteins (OEP)"/>
    <property type="match status" value="1"/>
</dbReference>
<accession>A0ABU3VUJ1</accession>
<keyword evidence="5" id="KW-0812">Transmembrane</keyword>
<evidence type="ECO:0000256" key="3">
    <source>
        <dbReference type="ARBA" id="ARBA00022452"/>
    </source>
</evidence>
<keyword evidence="4" id="KW-0998">Cell outer membrane</keyword>
<evidence type="ECO:0000256" key="2">
    <source>
        <dbReference type="ARBA" id="ARBA00007613"/>
    </source>
</evidence>
<dbReference type="InterPro" id="IPR010131">
    <property type="entry name" value="MdtP/NodT-like"/>
</dbReference>
<keyword evidence="5" id="KW-0449">Lipoprotein</keyword>
<organism evidence="7 8">
    <name type="scientific">Marinobacter xestospongiae</name>
    <dbReference type="NCBI Taxonomy" id="994319"/>
    <lineage>
        <taxon>Bacteria</taxon>
        <taxon>Pseudomonadati</taxon>
        <taxon>Pseudomonadota</taxon>
        <taxon>Gammaproteobacteria</taxon>
        <taxon>Pseudomonadales</taxon>
        <taxon>Marinobacteraceae</taxon>
        <taxon>Marinobacter</taxon>
    </lineage>
</organism>
<dbReference type="PANTHER" id="PTHR30203">
    <property type="entry name" value="OUTER MEMBRANE CATION EFFLUX PROTEIN"/>
    <property type="match status" value="1"/>
</dbReference>
<dbReference type="RefSeq" id="WP_316972793.1">
    <property type="nucleotide sequence ID" value="NZ_JAWIIJ010000002.1"/>
</dbReference>
<dbReference type="EMBL" id="JAWIIJ010000002">
    <property type="protein sequence ID" value="MDV2077932.1"/>
    <property type="molecule type" value="Genomic_DNA"/>
</dbReference>
<proteinExistence type="inferred from homology"/>
<evidence type="ECO:0000313" key="8">
    <source>
        <dbReference type="Proteomes" id="UP001269819"/>
    </source>
</evidence>
<evidence type="ECO:0000256" key="1">
    <source>
        <dbReference type="ARBA" id="ARBA00004459"/>
    </source>
</evidence>
<evidence type="ECO:0000256" key="5">
    <source>
        <dbReference type="RuleBase" id="RU362097"/>
    </source>
</evidence>
<gene>
    <name evidence="7" type="ORF">RYS15_04525</name>
</gene>
<protein>
    <submittedName>
        <fullName evidence="7">Efflux transporter outer membrane subunit</fullName>
    </submittedName>
</protein>
<feature type="region of interest" description="Disordered" evidence="6">
    <location>
        <begin position="487"/>
        <end position="525"/>
    </location>
</feature>
<evidence type="ECO:0000313" key="7">
    <source>
        <dbReference type="EMBL" id="MDV2077932.1"/>
    </source>
</evidence>
<evidence type="ECO:0000256" key="6">
    <source>
        <dbReference type="SAM" id="MobiDB-lite"/>
    </source>
</evidence>
<sequence length="525" mass="55635">MKQRTLVAVAVSLLGGCSLVPNYQTPELPVAEQVGTAVDSGDQATLPALPTLPGWRTMFPDTQLQELIATALSNNRDLRMAILNVAEARAQYGIEGAALYPELAVGADGSRQRLPADLSGSGDSRVAAQYGVQLGLMSYELDLFGRVRSLESAALQQYLATEEARRSAQLTLVSEVTAAYLTLMADAEKLRISEQTEADQQRAINLIRRRYESGLSTELDLRQAEIALETARASRAQYARLVSKDRNALAVLVGGDTPVLAMRELTDPAVTPLTGVPAGLPATVLTARPDIRQAEHRLRSANANIGAARAAFFPRIALTGSVGTASGELSGLFDAGSGAWSFAPSLSLPIFTGGRNQANLDLAEIRRDQRVVDYEQTVQQAFREVADTLSARQFLAQQEQAQSALVAATARSLTLAEARFEEGVDDYLAVLDARRALLDARQQLVSVTLQKLTNRVQLYRSLGGGGQADRPTLVGDAYAQVGGATSLKGEGSSLKAEGSSPKAEGSSLRGDASAVAEVAAEAPSG</sequence>